<reference evidence="3 4" key="1">
    <citation type="journal article" date="2012" name="BMC Genomics">
        <title>Complete genome sequence of Saccharothrix espanaensis DSM 44229T and comparison to the other completely sequenced Pseudonocardiaceae.</title>
        <authorList>
            <person name="Strobel T."/>
            <person name="Al-Dilaimi A."/>
            <person name="Blom J."/>
            <person name="Gessner A."/>
            <person name="Kalinowski J."/>
            <person name="Luzhetska M."/>
            <person name="Puhler A."/>
            <person name="Szczepanowski R."/>
            <person name="Bechthold A."/>
            <person name="Ruckert C."/>
        </authorList>
    </citation>
    <scope>NUCLEOTIDE SEQUENCE [LARGE SCALE GENOMIC DNA]</scope>
    <source>
        <strain evidence="4">ATCC 51144 / DSM 44229 / JCM 9112 / NBRC 15066 / NRRL 15764</strain>
    </source>
</reference>
<dbReference type="eggNOG" id="COG3409">
    <property type="taxonomic scope" value="Bacteria"/>
</dbReference>
<evidence type="ECO:0000313" key="4">
    <source>
        <dbReference type="Proteomes" id="UP000006281"/>
    </source>
</evidence>
<dbReference type="Pfam" id="PF24837">
    <property type="entry name" value="AMIN-like"/>
    <property type="match status" value="1"/>
</dbReference>
<evidence type="ECO:0000313" key="3">
    <source>
        <dbReference type="EMBL" id="CCH34073.1"/>
    </source>
</evidence>
<dbReference type="KEGG" id="sesp:BN6_68360"/>
<keyword evidence="4" id="KW-1185">Reference proteome</keyword>
<feature type="domain" description="AMIN-like" evidence="2">
    <location>
        <begin position="49"/>
        <end position="174"/>
    </location>
</feature>
<sequence length="176" mass="19085">MFRRVTLMVAAVVSALAVVAVPVASAAPSACVVDWGSLPKQAVATTAGNLTNIRSGQQECYDRLVLDFRGDNDGYHVEYVDQVYADGSGHLVPLRGAGKLRVVVHSPAYDDNGNATYTFADRNELVNVAGYTTFRQVAWANSFEGWSTVGLGVRARLPFRVFTLPGRLVLDVAHQW</sequence>
<name>K0KBT1_SACES</name>
<gene>
    <name evidence="3" type="ordered locus">BN6_68360</name>
</gene>
<dbReference type="AlphaFoldDB" id="K0KBT1"/>
<evidence type="ECO:0000259" key="2">
    <source>
        <dbReference type="Pfam" id="PF24837"/>
    </source>
</evidence>
<organism evidence="3 4">
    <name type="scientific">Saccharothrix espanaensis (strain ATCC 51144 / DSM 44229 / JCM 9112 / NBRC 15066 / NRRL 15764)</name>
    <dbReference type="NCBI Taxonomy" id="1179773"/>
    <lineage>
        <taxon>Bacteria</taxon>
        <taxon>Bacillati</taxon>
        <taxon>Actinomycetota</taxon>
        <taxon>Actinomycetes</taxon>
        <taxon>Pseudonocardiales</taxon>
        <taxon>Pseudonocardiaceae</taxon>
        <taxon>Saccharothrix</taxon>
    </lineage>
</organism>
<protein>
    <recommendedName>
        <fullName evidence="2">AMIN-like domain-containing protein</fullName>
    </recommendedName>
</protein>
<dbReference type="EMBL" id="HE804045">
    <property type="protein sequence ID" value="CCH34073.1"/>
    <property type="molecule type" value="Genomic_DNA"/>
</dbReference>
<evidence type="ECO:0000256" key="1">
    <source>
        <dbReference type="SAM" id="SignalP"/>
    </source>
</evidence>
<dbReference type="Proteomes" id="UP000006281">
    <property type="component" value="Chromosome"/>
</dbReference>
<keyword evidence="1" id="KW-0732">Signal</keyword>
<dbReference type="OrthoDB" id="3393679at2"/>
<dbReference type="BioCyc" id="SESP1179773:BN6_RS32970-MONOMER"/>
<proteinExistence type="predicted"/>
<dbReference type="InterPro" id="IPR056303">
    <property type="entry name" value="AMIN-like"/>
</dbReference>
<feature type="chain" id="PRO_5003837412" description="AMIN-like domain-containing protein" evidence="1">
    <location>
        <begin position="27"/>
        <end position="176"/>
    </location>
</feature>
<feature type="signal peptide" evidence="1">
    <location>
        <begin position="1"/>
        <end position="26"/>
    </location>
</feature>
<accession>K0KBT1</accession>
<dbReference type="PATRIC" id="fig|1179773.3.peg.6904"/>
<dbReference type="HOGENOM" id="CLU_104523_0_0_11"/>